<dbReference type="HOGENOM" id="CLU_3168509_0_0_11"/>
<proteinExistence type="predicted"/>
<evidence type="ECO:0000313" key="1">
    <source>
        <dbReference type="EMBL" id="EPI49441.1"/>
    </source>
</evidence>
<reference evidence="1 2" key="1">
    <citation type="submission" date="2013-06" db="EMBL/GenBank/DDBJ databases">
        <authorList>
            <person name="Weinstock G."/>
            <person name="Sodergren E."/>
            <person name="Lobos E.A."/>
            <person name="Fulton L."/>
            <person name="Fulton R."/>
            <person name="Courtney L."/>
            <person name="Fronick C."/>
            <person name="O'Laughlin M."/>
            <person name="Godfrey J."/>
            <person name="Wilson R.M."/>
            <person name="Miner T."/>
            <person name="Farmer C."/>
            <person name="Delehaunty K."/>
            <person name="Cordes M."/>
            <person name="Minx P."/>
            <person name="Tomlinson C."/>
            <person name="Chen J."/>
            <person name="Wollam A."/>
            <person name="Pepin K.H."/>
            <person name="Bhonagiri V."/>
            <person name="Zhang X."/>
            <person name="Warren W."/>
            <person name="Mitreva M."/>
            <person name="Mardis E.R."/>
            <person name="Wilson R.K."/>
        </authorList>
    </citation>
    <scope>NUCLEOTIDE SEQUENCE [LARGE SCALE GENOMIC DNA]</scope>
    <source>
        <strain evidence="1 2">JCP7719</strain>
    </source>
</reference>
<organism evidence="1 2">
    <name type="scientific">Gardnerella pickettii JCP7719</name>
    <dbReference type="NCBI Taxonomy" id="1261061"/>
    <lineage>
        <taxon>Bacteria</taxon>
        <taxon>Bacillati</taxon>
        <taxon>Actinomycetota</taxon>
        <taxon>Actinomycetes</taxon>
        <taxon>Bifidobacteriales</taxon>
        <taxon>Bifidobacteriaceae</taxon>
        <taxon>Gardnerella</taxon>
        <taxon>Gardnerella pickettii</taxon>
    </lineage>
</organism>
<name>S4I590_9BIFI</name>
<gene>
    <name evidence="1" type="ORF">HMPREF1576_01434</name>
</gene>
<protein>
    <submittedName>
        <fullName evidence="1">Uncharacterized protein</fullName>
    </submittedName>
</protein>
<evidence type="ECO:0000313" key="2">
    <source>
        <dbReference type="Proteomes" id="UP000014601"/>
    </source>
</evidence>
<accession>S4I590</accession>
<dbReference type="EMBL" id="ATJO01000169">
    <property type="protein sequence ID" value="EPI49441.1"/>
    <property type="molecule type" value="Genomic_DNA"/>
</dbReference>
<dbReference type="AlphaFoldDB" id="S4I590"/>
<sequence length="47" mass="5166">MVQSAELFDGFCSPTCCFELQSAESCASVTARLKRSATIIIEVWQHA</sequence>
<dbReference type="Proteomes" id="UP000014601">
    <property type="component" value="Unassembled WGS sequence"/>
</dbReference>
<comment type="caution">
    <text evidence="1">The sequence shown here is derived from an EMBL/GenBank/DDBJ whole genome shotgun (WGS) entry which is preliminary data.</text>
</comment>